<dbReference type="PANTHER" id="PTHR32170">
    <property type="entry name" value="PROTEASOME ACTIVATOR COMPLEX SUBUNIT 4"/>
    <property type="match status" value="1"/>
</dbReference>
<dbReference type="GO" id="GO:0005829">
    <property type="term" value="C:cytosol"/>
    <property type="evidence" value="ECO:0007669"/>
    <property type="project" value="TreeGrafter"/>
</dbReference>
<dbReference type="GO" id="GO:0010499">
    <property type="term" value="P:proteasomal ubiquitin-independent protein catabolic process"/>
    <property type="evidence" value="ECO:0007669"/>
    <property type="project" value="TreeGrafter"/>
</dbReference>
<dbReference type="AlphaFoldDB" id="A0A9P7KL33"/>
<gene>
    <name evidence="1" type="ORF">H0H81_005550</name>
</gene>
<sequence length="393" mass="44053">MVLPDLSVLTINGAPPVRPIFQSGDDFNPDDHSMRKLQAYASSLPYSIEPLSKMMEMLDFIILRIVQCVEAKDFEVGLIQWDKIAYSQLSWCLGYIAENARRFFSPSAIEEMLSTFVPLIDGTKLDSILAPQYYLLTFLPLTHPQSYLPMLFRMWESINSYMYDERMLHFLSKIAEMHVNPTVSDPRKIAELPDDERVEGEDRPYWSPEEVKDEAQWTGLYKDVGIFSEHEWHLFMCKCLGSMEIPLADAGSLTTGPNADNQAGFEIGRLPKPSWRIVSLARIIVYSMAPDGVPVPASNAPTPLFSPLPSGMNTPQVETSTLKEFLSAPLGRKGNTRTATYLAGSKALDSLARLIASTESFFHPSNSGAWTNDGGTKNNNQTAKHPWFIFLAN</sequence>
<keyword evidence="2" id="KW-1185">Reference proteome</keyword>
<dbReference type="PANTHER" id="PTHR32170:SF3">
    <property type="entry name" value="PROTEASOME ACTIVATOR COMPLEX SUBUNIT 4"/>
    <property type="match status" value="1"/>
</dbReference>
<comment type="caution">
    <text evidence="1">The sequence shown here is derived from an EMBL/GenBank/DDBJ whole genome shotgun (WGS) entry which is preliminary data.</text>
</comment>
<accession>A0A9P7KL33</accession>
<reference evidence="1" key="1">
    <citation type="submission" date="2021-02" db="EMBL/GenBank/DDBJ databases">
        <authorList>
            <person name="Nieuwenhuis M."/>
            <person name="Van De Peppel L.J.J."/>
        </authorList>
    </citation>
    <scope>NUCLEOTIDE SEQUENCE</scope>
    <source>
        <strain evidence="1">D49</strain>
    </source>
</reference>
<dbReference type="EMBL" id="JABCKI010000141">
    <property type="protein sequence ID" value="KAG5652290.1"/>
    <property type="molecule type" value="Genomic_DNA"/>
</dbReference>
<name>A0A9P7KL33_9AGAR</name>
<evidence type="ECO:0000313" key="2">
    <source>
        <dbReference type="Proteomes" id="UP000717328"/>
    </source>
</evidence>
<dbReference type="InterPro" id="IPR035309">
    <property type="entry name" value="PSME4"/>
</dbReference>
<evidence type="ECO:0000313" key="1">
    <source>
        <dbReference type="EMBL" id="KAG5652290.1"/>
    </source>
</evidence>
<dbReference type="GO" id="GO:0005634">
    <property type="term" value="C:nucleus"/>
    <property type="evidence" value="ECO:0007669"/>
    <property type="project" value="TreeGrafter"/>
</dbReference>
<dbReference type="Proteomes" id="UP000717328">
    <property type="component" value="Unassembled WGS sequence"/>
</dbReference>
<organism evidence="1 2">
    <name type="scientific">Sphagnurus paluster</name>
    <dbReference type="NCBI Taxonomy" id="117069"/>
    <lineage>
        <taxon>Eukaryota</taxon>
        <taxon>Fungi</taxon>
        <taxon>Dikarya</taxon>
        <taxon>Basidiomycota</taxon>
        <taxon>Agaricomycotina</taxon>
        <taxon>Agaricomycetes</taxon>
        <taxon>Agaricomycetidae</taxon>
        <taxon>Agaricales</taxon>
        <taxon>Tricholomatineae</taxon>
        <taxon>Lyophyllaceae</taxon>
        <taxon>Sphagnurus</taxon>
    </lineage>
</organism>
<proteinExistence type="predicted"/>
<dbReference type="OrthoDB" id="17907at2759"/>
<protein>
    <submittedName>
        <fullName evidence="1">Uncharacterized protein</fullName>
    </submittedName>
</protein>
<reference evidence="1" key="2">
    <citation type="submission" date="2021-10" db="EMBL/GenBank/DDBJ databases">
        <title>Phylogenomics reveals ancestral predisposition of the termite-cultivated fungus Termitomyces towards a domesticated lifestyle.</title>
        <authorList>
            <person name="Auxier B."/>
            <person name="Grum-Grzhimaylo A."/>
            <person name="Cardenas M.E."/>
            <person name="Lodge J.D."/>
            <person name="Laessoe T."/>
            <person name="Pedersen O."/>
            <person name="Smith M.E."/>
            <person name="Kuyper T.W."/>
            <person name="Franco-Molano E.A."/>
            <person name="Baroni T.J."/>
            <person name="Aanen D.K."/>
        </authorList>
    </citation>
    <scope>NUCLEOTIDE SEQUENCE</scope>
    <source>
        <strain evidence="1">D49</strain>
    </source>
</reference>
<dbReference type="GO" id="GO:0016504">
    <property type="term" value="F:peptidase activator activity"/>
    <property type="evidence" value="ECO:0007669"/>
    <property type="project" value="InterPro"/>
</dbReference>
<dbReference type="GO" id="GO:0070628">
    <property type="term" value="F:proteasome binding"/>
    <property type="evidence" value="ECO:0007669"/>
    <property type="project" value="InterPro"/>
</dbReference>